<proteinExistence type="inferred from homology"/>
<gene>
    <name evidence="6" type="ORF">pipiens_013014</name>
</gene>
<dbReference type="Proteomes" id="UP001562425">
    <property type="component" value="Unassembled WGS sequence"/>
</dbReference>
<feature type="domain" description="MD-2-related lipid-recognition" evidence="5">
    <location>
        <begin position="182"/>
        <end position="310"/>
    </location>
</feature>
<evidence type="ECO:0000259" key="5">
    <source>
        <dbReference type="SMART" id="SM00737"/>
    </source>
</evidence>
<dbReference type="GO" id="GO:0005576">
    <property type="term" value="C:extracellular region"/>
    <property type="evidence" value="ECO:0007669"/>
    <property type="project" value="UniProtKB-SubCell"/>
</dbReference>
<comment type="subcellular location">
    <subcellularLocation>
        <location evidence="1">Secreted</location>
    </subcellularLocation>
</comment>
<evidence type="ECO:0000313" key="6">
    <source>
        <dbReference type="EMBL" id="KAL1384633.1"/>
    </source>
</evidence>
<sequence>MFKFFLIAAFVPALVLAQTPVRQCANGAGLPAYVQINDCTALPCDLVHGAPLVAEARGIVSPVDTPTMTAYIVIRLAGLQIPFPMPDGLEDVCAQGTAPGTCPVSAGQSFDYTLSFQDEVLTLSGVTVQAEVGITAADGSVIGCLEFDARLPQLKSRTALKMFKFLLIAAFVPALVLAQTPVRQCANGAPLPASTDVDGCTALPCDIQNGAPISAIARGITSPIATNTLSTYIVIRLAGLQIPFPMPDGLEDACAVGTAPGTCPVSAGQTFDYELNHGGQALTLTGVTVQVEVGLRGDGGAIVGCLEFDARIVG</sequence>
<evidence type="ECO:0000256" key="4">
    <source>
        <dbReference type="SAM" id="SignalP"/>
    </source>
</evidence>
<dbReference type="EMBL" id="JBEHCU010008339">
    <property type="protein sequence ID" value="KAL1384633.1"/>
    <property type="molecule type" value="Genomic_DNA"/>
</dbReference>
<dbReference type="PANTHER" id="PTHR11306">
    <property type="entry name" value="NIEMANN PICK TYPE C2 PROTEIN NPC2-RELATED"/>
    <property type="match status" value="1"/>
</dbReference>
<reference evidence="6 7" key="1">
    <citation type="submission" date="2024-05" db="EMBL/GenBank/DDBJ databases">
        <title>Culex pipiens pipiens assembly and annotation.</title>
        <authorList>
            <person name="Alout H."/>
            <person name="Durand T."/>
        </authorList>
    </citation>
    <scope>NUCLEOTIDE SEQUENCE [LARGE SCALE GENOMIC DNA]</scope>
    <source>
        <strain evidence="6">HA-2024</strain>
        <tissue evidence="6">Whole body</tissue>
    </source>
</reference>
<keyword evidence="7" id="KW-1185">Reference proteome</keyword>
<dbReference type="InterPro" id="IPR003172">
    <property type="entry name" value="ML_dom"/>
</dbReference>
<evidence type="ECO:0000256" key="2">
    <source>
        <dbReference type="ARBA" id="ARBA00006370"/>
    </source>
</evidence>
<feature type="signal peptide" evidence="4">
    <location>
        <begin position="1"/>
        <end position="17"/>
    </location>
</feature>
<evidence type="ECO:0000313" key="7">
    <source>
        <dbReference type="Proteomes" id="UP001562425"/>
    </source>
</evidence>
<keyword evidence="4" id="KW-0732">Signal</keyword>
<protein>
    <recommendedName>
        <fullName evidence="5">MD-2-related lipid-recognition domain-containing protein</fullName>
    </recommendedName>
</protein>
<name>A0ABD1D0D3_CULPP</name>
<dbReference type="InterPro" id="IPR039670">
    <property type="entry name" value="NPC2-like"/>
</dbReference>
<accession>A0ABD1D0D3</accession>
<evidence type="ECO:0000256" key="3">
    <source>
        <dbReference type="ARBA" id="ARBA00022525"/>
    </source>
</evidence>
<feature type="chain" id="PRO_5044785672" description="MD-2-related lipid-recognition domain-containing protein" evidence="4">
    <location>
        <begin position="18"/>
        <end position="314"/>
    </location>
</feature>
<feature type="domain" description="MD-2-related lipid-recognition" evidence="5">
    <location>
        <begin position="21"/>
        <end position="149"/>
    </location>
</feature>
<dbReference type="SUPFAM" id="SSF81296">
    <property type="entry name" value="E set domains"/>
    <property type="match status" value="2"/>
</dbReference>
<dbReference type="Gene3D" id="2.60.40.770">
    <property type="match status" value="2"/>
</dbReference>
<evidence type="ECO:0000256" key="1">
    <source>
        <dbReference type="ARBA" id="ARBA00004613"/>
    </source>
</evidence>
<comment type="similarity">
    <text evidence="2">Belongs to the NPC2 family.</text>
</comment>
<dbReference type="AlphaFoldDB" id="A0ABD1D0D3"/>
<dbReference type="FunFam" id="2.60.40.770:FF:000001">
    <property type="entry name" value="NPC intracellular cholesterol transporter 2"/>
    <property type="match status" value="2"/>
</dbReference>
<dbReference type="PANTHER" id="PTHR11306:SF36">
    <property type="entry name" value="NIEMANN-PICK TYPE C-2C-RELATED"/>
    <property type="match status" value="1"/>
</dbReference>
<dbReference type="Pfam" id="PF02221">
    <property type="entry name" value="E1_DerP2_DerF2"/>
    <property type="match status" value="2"/>
</dbReference>
<dbReference type="SMART" id="SM00737">
    <property type="entry name" value="ML"/>
    <property type="match status" value="2"/>
</dbReference>
<comment type="caution">
    <text evidence="6">The sequence shown here is derived from an EMBL/GenBank/DDBJ whole genome shotgun (WGS) entry which is preliminary data.</text>
</comment>
<organism evidence="6 7">
    <name type="scientific">Culex pipiens pipiens</name>
    <name type="common">Northern house mosquito</name>
    <dbReference type="NCBI Taxonomy" id="38569"/>
    <lineage>
        <taxon>Eukaryota</taxon>
        <taxon>Metazoa</taxon>
        <taxon>Ecdysozoa</taxon>
        <taxon>Arthropoda</taxon>
        <taxon>Hexapoda</taxon>
        <taxon>Insecta</taxon>
        <taxon>Pterygota</taxon>
        <taxon>Neoptera</taxon>
        <taxon>Endopterygota</taxon>
        <taxon>Diptera</taxon>
        <taxon>Nematocera</taxon>
        <taxon>Culicoidea</taxon>
        <taxon>Culicidae</taxon>
        <taxon>Culicinae</taxon>
        <taxon>Culicini</taxon>
        <taxon>Culex</taxon>
        <taxon>Culex</taxon>
    </lineage>
</organism>
<keyword evidence="3" id="KW-0964">Secreted</keyword>
<dbReference type="InterPro" id="IPR014756">
    <property type="entry name" value="Ig_E-set"/>
</dbReference>